<dbReference type="EMBL" id="POUA01000747">
    <property type="protein sequence ID" value="PZG16155.1"/>
    <property type="molecule type" value="Genomic_DNA"/>
</dbReference>
<proteinExistence type="predicted"/>
<dbReference type="Pfam" id="PF13365">
    <property type="entry name" value="Trypsin_2"/>
    <property type="match status" value="1"/>
</dbReference>
<dbReference type="PANTHER" id="PTHR15462">
    <property type="entry name" value="SERINE PROTEASE"/>
    <property type="match status" value="1"/>
</dbReference>
<dbReference type="AlphaFoldDB" id="A0A2W2EH47"/>
<evidence type="ECO:0000313" key="3">
    <source>
        <dbReference type="Proteomes" id="UP000248544"/>
    </source>
</evidence>
<dbReference type="Gene3D" id="2.40.10.10">
    <property type="entry name" value="Trypsin-like serine proteases"/>
    <property type="match status" value="2"/>
</dbReference>
<name>A0A2W2EH47_9ACTN</name>
<dbReference type="PANTHER" id="PTHR15462:SF19">
    <property type="entry name" value="PEPTIDASE S1 DOMAIN-CONTAINING PROTEIN"/>
    <property type="match status" value="1"/>
</dbReference>
<keyword evidence="3" id="KW-1185">Reference proteome</keyword>
<comment type="caution">
    <text evidence="2">The sequence shown here is derived from an EMBL/GenBank/DDBJ whole genome shotgun (WGS) entry which is preliminary data.</text>
</comment>
<dbReference type="Proteomes" id="UP000248544">
    <property type="component" value="Unassembled WGS sequence"/>
</dbReference>
<gene>
    <name evidence="2" type="ORF">C1I98_39060</name>
</gene>
<evidence type="ECO:0000256" key="1">
    <source>
        <dbReference type="ARBA" id="ARBA00022729"/>
    </source>
</evidence>
<protein>
    <submittedName>
        <fullName evidence="2">Uncharacterized protein</fullName>
    </submittedName>
</protein>
<dbReference type="SUPFAM" id="SSF50494">
    <property type="entry name" value="Trypsin-like serine proteases"/>
    <property type="match status" value="1"/>
</dbReference>
<reference evidence="2 3" key="1">
    <citation type="submission" date="2018-01" db="EMBL/GenBank/DDBJ databases">
        <title>Draft genome sequence of Sphaerisporangium sp. 7K107.</title>
        <authorList>
            <person name="Sahin N."/>
            <person name="Saygin H."/>
            <person name="Ay H."/>
        </authorList>
    </citation>
    <scope>NUCLEOTIDE SEQUENCE [LARGE SCALE GENOMIC DNA]</scope>
    <source>
        <strain evidence="2 3">7K107</strain>
    </source>
</reference>
<organism evidence="2 3">
    <name type="scientific">Spongiactinospora gelatinilytica</name>
    <dbReference type="NCBI Taxonomy" id="2666298"/>
    <lineage>
        <taxon>Bacteria</taxon>
        <taxon>Bacillati</taxon>
        <taxon>Actinomycetota</taxon>
        <taxon>Actinomycetes</taxon>
        <taxon>Streptosporangiales</taxon>
        <taxon>Streptosporangiaceae</taxon>
        <taxon>Spongiactinospora</taxon>
    </lineage>
</organism>
<sequence>MPATSIGKLYFVRPDGATGYCSGSVIASANRNTVWTAGHCIHQGGGGAANYFHDVIFIPDADNGLEPHGRWVWRYMTTTNGWADSANFSYDLAAVAFSPQPANGNLSDYVGSQGYKFGFGQEFQNVHAFGYPQDGYQRTDFTGNDLWYCFGNTHRVSDTDDRMRMECDMFHGSSGGPWLEDLQLSRGWGYIVGINSHRYVDGNGNPIDIYMYSPNHGDAAINVHNAVSNA</sequence>
<dbReference type="InterPro" id="IPR050966">
    <property type="entry name" value="Glutamyl_endopeptidase"/>
</dbReference>
<dbReference type="InterPro" id="IPR009003">
    <property type="entry name" value="Peptidase_S1_PA"/>
</dbReference>
<keyword evidence="1" id="KW-0732">Signal</keyword>
<accession>A0A2W2EH47</accession>
<evidence type="ECO:0000313" key="2">
    <source>
        <dbReference type="EMBL" id="PZG16155.1"/>
    </source>
</evidence>
<dbReference type="RefSeq" id="WP_111172207.1">
    <property type="nucleotide sequence ID" value="NZ_POUA01000747.1"/>
</dbReference>
<dbReference type="InterPro" id="IPR043504">
    <property type="entry name" value="Peptidase_S1_PA_chymotrypsin"/>
</dbReference>